<gene>
    <name evidence="1" type="ORF">TNIN_312731</name>
</gene>
<evidence type="ECO:0000313" key="1">
    <source>
        <dbReference type="EMBL" id="GFY75552.1"/>
    </source>
</evidence>
<organism evidence="1 2">
    <name type="scientific">Trichonephila inaurata madagascariensis</name>
    <dbReference type="NCBI Taxonomy" id="2747483"/>
    <lineage>
        <taxon>Eukaryota</taxon>
        <taxon>Metazoa</taxon>
        <taxon>Ecdysozoa</taxon>
        <taxon>Arthropoda</taxon>
        <taxon>Chelicerata</taxon>
        <taxon>Arachnida</taxon>
        <taxon>Araneae</taxon>
        <taxon>Araneomorphae</taxon>
        <taxon>Entelegynae</taxon>
        <taxon>Araneoidea</taxon>
        <taxon>Nephilidae</taxon>
        <taxon>Trichonephila</taxon>
        <taxon>Trichonephila inaurata</taxon>
    </lineage>
</organism>
<reference evidence="1" key="1">
    <citation type="submission" date="2020-08" db="EMBL/GenBank/DDBJ databases">
        <title>Multicomponent nature underlies the extraordinary mechanical properties of spider dragline silk.</title>
        <authorList>
            <person name="Kono N."/>
            <person name="Nakamura H."/>
            <person name="Mori M."/>
            <person name="Yoshida Y."/>
            <person name="Ohtoshi R."/>
            <person name="Malay A.D."/>
            <person name="Moran D.A.P."/>
            <person name="Tomita M."/>
            <person name="Numata K."/>
            <person name="Arakawa K."/>
        </authorList>
    </citation>
    <scope>NUCLEOTIDE SEQUENCE</scope>
</reference>
<dbReference type="EMBL" id="BMAV01021479">
    <property type="protein sequence ID" value="GFY75552.1"/>
    <property type="molecule type" value="Genomic_DNA"/>
</dbReference>
<dbReference type="OrthoDB" id="6455803at2759"/>
<evidence type="ECO:0000313" key="2">
    <source>
        <dbReference type="Proteomes" id="UP000886998"/>
    </source>
</evidence>
<dbReference type="Proteomes" id="UP000886998">
    <property type="component" value="Unassembled WGS sequence"/>
</dbReference>
<accession>A0A8X6YP99</accession>
<keyword evidence="2" id="KW-1185">Reference proteome</keyword>
<dbReference type="AlphaFoldDB" id="A0A8X6YP99"/>
<name>A0A8X6YP99_9ARAC</name>
<sequence>MGYTCHRCNLEFPDFEQYLDHECKSYKKLPTQLTKNESWTLENLFHICKTANKSHIGNISVNKEKNTFWRTDTSLEFKSLDFDSNDYSANELRYQTFIERTTSQPVFDDFESYLQNQYAAYEPKAEVNFNQPSTSFGHRQISEMNAQINTNPLSASSPNQLFNWAMNQLRNINQETISAEYSQTHYQIRENNPEFNGYQPSVPSEYSSPEFISYGMNQHLDTNPQNVSSLHNKIEFYPPVENQNFHYPFRTSEQNKMELTNHEIYSLFNTNKPTVKPEYSQIEYCNKELNPQFDTSQITVSSEYNQVEFGRHEMIPLFDSNQLTLSSEYSHMEYCTNDMNPQINENQRTVTNKNHPFLGRIFSQRLTRISEGDLKPAQNFKSNEQKLDSVDSCINGEMKSANPKPLHQIDANISSINQNVLQSETFQTNTFLLNSSFKKHFNVDSKETQKESANFRRSVSIKGNQVGCNSYHKNTFEYCLGEKQFRETLDSSPCNDIRKESNTYDSSFRQSIQQEWGQDFDLVL</sequence>
<comment type="caution">
    <text evidence="1">The sequence shown here is derived from an EMBL/GenBank/DDBJ whole genome shotgun (WGS) entry which is preliminary data.</text>
</comment>
<protein>
    <submittedName>
        <fullName evidence="1">Uncharacterized protein</fullName>
    </submittedName>
</protein>
<proteinExistence type="predicted"/>